<dbReference type="EMBL" id="ON529851">
    <property type="protein sequence ID" value="UTC28715.1"/>
    <property type="molecule type" value="Genomic_DNA"/>
</dbReference>
<dbReference type="Proteomes" id="UP001056634">
    <property type="component" value="Segment"/>
</dbReference>
<protein>
    <submittedName>
        <fullName evidence="1">Uncharacterized protein</fullName>
    </submittedName>
</protein>
<gene>
    <name evidence="1" type="ORF">MARCHEWKA_02020</name>
</gene>
<keyword evidence="2" id="KW-1185">Reference proteome</keyword>
<evidence type="ECO:0000313" key="1">
    <source>
        <dbReference type="EMBL" id="UTC28715.1"/>
    </source>
</evidence>
<reference evidence="1" key="1">
    <citation type="submission" date="2022-04" db="EMBL/GenBank/DDBJ databases">
        <authorList>
            <person name="Friedrich I."/>
            <person name="Schneider D."/>
            <person name="Poehlein A."/>
            <person name="Hertel R."/>
            <person name="Daniel R."/>
        </authorList>
    </citation>
    <scope>NUCLEOTIDE SEQUENCE</scope>
</reference>
<sequence length="92" mass="9953">MGDRRTTPLVTVVAFLAAALIFVVGLAAGVSSQTQQGEVDERRAVLKDLADAEQMICTEPAPNASREQCVGAGRMRAFVWARLSHREIQEPS</sequence>
<organism evidence="1 2">
    <name type="scientific">Brevundimonas phage vB_BpoS-Marchewka</name>
    <dbReference type="NCBI Taxonomy" id="2948604"/>
    <lineage>
        <taxon>Viruses</taxon>
        <taxon>Duplodnaviria</taxon>
        <taxon>Heunggongvirae</taxon>
        <taxon>Uroviricota</taxon>
        <taxon>Caudoviricetes</taxon>
        <taxon>Jeanschmidtviridae</taxon>
        <taxon>Marchewkavirus</taxon>
        <taxon>Marchewkavirus marchewka</taxon>
    </lineage>
</organism>
<accession>A0A9E7ST52</accession>
<proteinExistence type="predicted"/>
<name>A0A9E7ST52_9CAUD</name>
<evidence type="ECO:0000313" key="2">
    <source>
        <dbReference type="Proteomes" id="UP001056634"/>
    </source>
</evidence>